<dbReference type="EMBL" id="HBHP01018269">
    <property type="protein sequence ID" value="CAD9766809.1"/>
    <property type="molecule type" value="Transcribed_RNA"/>
</dbReference>
<evidence type="ECO:0000313" key="5">
    <source>
        <dbReference type="EMBL" id="CAD9766809.1"/>
    </source>
</evidence>
<dbReference type="GO" id="GO:0090734">
    <property type="term" value="C:site of DNA damage"/>
    <property type="evidence" value="ECO:0007669"/>
    <property type="project" value="TreeGrafter"/>
</dbReference>
<evidence type="ECO:0000256" key="1">
    <source>
        <dbReference type="PROSITE-ProRule" id="PRU00175"/>
    </source>
</evidence>
<dbReference type="Pfam" id="PF13639">
    <property type="entry name" value="zf-RING_2"/>
    <property type="match status" value="1"/>
</dbReference>
<dbReference type="SMART" id="SM00184">
    <property type="entry name" value="RING"/>
    <property type="match status" value="1"/>
</dbReference>
<evidence type="ECO:0000256" key="2">
    <source>
        <dbReference type="SAM" id="Coils"/>
    </source>
</evidence>
<feature type="region of interest" description="Disordered" evidence="3">
    <location>
        <begin position="265"/>
        <end position="293"/>
    </location>
</feature>
<dbReference type="PANTHER" id="PTHR46569:SF1">
    <property type="entry name" value="E3 UBIQUITIN-PROTEIN LIGASE RFWD3-RELATED"/>
    <property type="match status" value="1"/>
</dbReference>
<feature type="region of interest" description="Disordered" evidence="3">
    <location>
        <begin position="124"/>
        <end position="148"/>
    </location>
</feature>
<dbReference type="PROSITE" id="PS50089">
    <property type="entry name" value="ZF_RING_2"/>
    <property type="match status" value="1"/>
</dbReference>
<dbReference type="GO" id="GO:0061630">
    <property type="term" value="F:ubiquitin protein ligase activity"/>
    <property type="evidence" value="ECO:0007669"/>
    <property type="project" value="TreeGrafter"/>
</dbReference>
<keyword evidence="1" id="KW-0862">Zinc</keyword>
<feature type="coiled-coil region" evidence="2">
    <location>
        <begin position="83"/>
        <end position="110"/>
    </location>
</feature>
<accession>A0A7S2TRC2</accession>
<keyword evidence="1" id="KW-0479">Metal-binding</keyword>
<evidence type="ECO:0000259" key="4">
    <source>
        <dbReference type="PROSITE" id="PS50089"/>
    </source>
</evidence>
<evidence type="ECO:0000256" key="3">
    <source>
        <dbReference type="SAM" id="MobiDB-lite"/>
    </source>
</evidence>
<dbReference type="SUPFAM" id="SSF57850">
    <property type="entry name" value="RING/U-box"/>
    <property type="match status" value="1"/>
</dbReference>
<protein>
    <recommendedName>
        <fullName evidence="4">RING-type domain-containing protein</fullName>
    </recommendedName>
</protein>
<proteinExistence type="predicted"/>
<feature type="region of interest" description="Disordered" evidence="3">
    <location>
        <begin position="215"/>
        <end position="242"/>
    </location>
</feature>
<organism evidence="5">
    <name type="scientific">Lotharella oceanica</name>
    <dbReference type="NCBI Taxonomy" id="641309"/>
    <lineage>
        <taxon>Eukaryota</taxon>
        <taxon>Sar</taxon>
        <taxon>Rhizaria</taxon>
        <taxon>Cercozoa</taxon>
        <taxon>Chlorarachniophyceae</taxon>
        <taxon>Lotharella</taxon>
    </lineage>
</organism>
<dbReference type="GO" id="GO:0031297">
    <property type="term" value="P:replication fork processing"/>
    <property type="evidence" value="ECO:0007669"/>
    <property type="project" value="TreeGrafter"/>
</dbReference>
<keyword evidence="1" id="KW-0863">Zinc-finger</keyword>
<sequence>MEKTGPSSDGTCLICTAPLLQDLGMAPCGHTFHHSCIKAWTDSRPVCPICESVAVPLVPLFVKVQASEDAKEKLGTVLGSLELSRAEAEKAKAMESMKSARENYEAAKSRLEYMKSCKSEVTKETNELKTQIQADRDEKEEHDRTNHGLRQSLERIRALAASDEAIQKVLKACRRAKVGEDFMDISTQFSGSNRAYVLHKQLECLRKESLTNSNKLKQLSAQRRKEDRSAREEANRAKSELSALNETLMSMEAKTQTMRSRITRIQKTVNSREPLQDLTTRSTKRARRKALAS</sequence>
<dbReference type="GO" id="GO:0016567">
    <property type="term" value="P:protein ubiquitination"/>
    <property type="evidence" value="ECO:0007669"/>
    <property type="project" value="TreeGrafter"/>
</dbReference>
<feature type="compositionally biased region" description="Basic residues" evidence="3">
    <location>
        <begin position="282"/>
        <end position="293"/>
    </location>
</feature>
<dbReference type="AlphaFoldDB" id="A0A7S2TRC2"/>
<feature type="compositionally biased region" description="Basic and acidic residues" evidence="3">
    <location>
        <begin position="134"/>
        <end position="148"/>
    </location>
</feature>
<feature type="compositionally biased region" description="Basic and acidic residues" evidence="3">
    <location>
        <begin position="223"/>
        <end position="239"/>
    </location>
</feature>
<keyword evidence="2" id="KW-0175">Coiled coil</keyword>
<dbReference type="GO" id="GO:0005634">
    <property type="term" value="C:nucleus"/>
    <property type="evidence" value="ECO:0007669"/>
    <property type="project" value="TreeGrafter"/>
</dbReference>
<dbReference type="InterPro" id="IPR052639">
    <property type="entry name" value="TRAIP_ubiq-protein_ligase"/>
</dbReference>
<reference evidence="5" key="1">
    <citation type="submission" date="2021-01" db="EMBL/GenBank/DDBJ databases">
        <authorList>
            <person name="Corre E."/>
            <person name="Pelletier E."/>
            <person name="Niang G."/>
            <person name="Scheremetjew M."/>
            <person name="Finn R."/>
            <person name="Kale V."/>
            <person name="Holt S."/>
            <person name="Cochrane G."/>
            <person name="Meng A."/>
            <person name="Brown T."/>
            <person name="Cohen L."/>
        </authorList>
    </citation>
    <scope>NUCLEOTIDE SEQUENCE</scope>
    <source>
        <strain evidence="5">CCMP622</strain>
    </source>
</reference>
<name>A0A7S2TRC2_9EUKA</name>
<dbReference type="Gene3D" id="3.30.40.10">
    <property type="entry name" value="Zinc/RING finger domain, C3HC4 (zinc finger)"/>
    <property type="match status" value="1"/>
</dbReference>
<dbReference type="InterPro" id="IPR001841">
    <property type="entry name" value="Znf_RING"/>
</dbReference>
<dbReference type="GO" id="GO:0008270">
    <property type="term" value="F:zinc ion binding"/>
    <property type="evidence" value="ECO:0007669"/>
    <property type="project" value="UniProtKB-KW"/>
</dbReference>
<gene>
    <name evidence="5" type="ORF">LSP00402_LOCUS11360</name>
</gene>
<dbReference type="PANTHER" id="PTHR46569">
    <property type="entry name" value="E3 UBIQUITIN-PROTEIN LIGASE TRAIP"/>
    <property type="match status" value="1"/>
</dbReference>
<feature type="domain" description="RING-type" evidence="4">
    <location>
        <begin position="12"/>
        <end position="51"/>
    </location>
</feature>
<dbReference type="InterPro" id="IPR013083">
    <property type="entry name" value="Znf_RING/FYVE/PHD"/>
</dbReference>